<protein>
    <submittedName>
        <fullName evidence="2">Uncharacterized protein</fullName>
    </submittedName>
</protein>
<gene>
    <name evidence="2" type="ORF">Adt_32920</name>
</gene>
<evidence type="ECO:0000256" key="1">
    <source>
        <dbReference type="SAM" id="MobiDB-lite"/>
    </source>
</evidence>
<dbReference type="EMBL" id="JBFOLK010000010">
    <property type="protein sequence ID" value="KAL2479954.1"/>
    <property type="molecule type" value="Genomic_DNA"/>
</dbReference>
<comment type="caution">
    <text evidence="2">The sequence shown here is derived from an EMBL/GenBank/DDBJ whole genome shotgun (WGS) entry which is preliminary data.</text>
</comment>
<organism evidence="2 3">
    <name type="scientific">Abeliophyllum distichum</name>
    <dbReference type="NCBI Taxonomy" id="126358"/>
    <lineage>
        <taxon>Eukaryota</taxon>
        <taxon>Viridiplantae</taxon>
        <taxon>Streptophyta</taxon>
        <taxon>Embryophyta</taxon>
        <taxon>Tracheophyta</taxon>
        <taxon>Spermatophyta</taxon>
        <taxon>Magnoliopsida</taxon>
        <taxon>eudicotyledons</taxon>
        <taxon>Gunneridae</taxon>
        <taxon>Pentapetalae</taxon>
        <taxon>asterids</taxon>
        <taxon>lamiids</taxon>
        <taxon>Lamiales</taxon>
        <taxon>Oleaceae</taxon>
        <taxon>Forsythieae</taxon>
        <taxon>Abeliophyllum</taxon>
    </lineage>
</organism>
<name>A0ABD1QVM5_9LAMI</name>
<evidence type="ECO:0000313" key="2">
    <source>
        <dbReference type="EMBL" id="KAL2479954.1"/>
    </source>
</evidence>
<reference evidence="3" key="1">
    <citation type="submission" date="2024-07" db="EMBL/GenBank/DDBJ databases">
        <title>Two chromosome-level genome assemblies of Korean endemic species Abeliophyllum distichum and Forsythia ovata (Oleaceae).</title>
        <authorList>
            <person name="Jang H."/>
        </authorList>
    </citation>
    <scope>NUCLEOTIDE SEQUENCE [LARGE SCALE GENOMIC DNA]</scope>
</reference>
<sequence length="184" mass="20800">MFDSKVTKRNTALGMRRSAATRSATRQHQHNTSPEIEIPSFDLGIESQSHEACIFLEDGLILIAEDIKKIDDTVATTRLFKRRATILEGRSKKRRTISEDNESNNKFGNEINASASMSLLDGKIVFSEEDFRHMDESAEKIDVVLKRDLLRLKKFYKDDLAIHLPRGVKTGERVDSTSAHPPST</sequence>
<feature type="compositionally biased region" description="Low complexity" evidence="1">
    <location>
        <begin position="16"/>
        <end position="26"/>
    </location>
</feature>
<keyword evidence="3" id="KW-1185">Reference proteome</keyword>
<dbReference type="AlphaFoldDB" id="A0ABD1QVM5"/>
<feature type="region of interest" description="Disordered" evidence="1">
    <location>
        <begin position="1"/>
        <end position="36"/>
    </location>
</feature>
<accession>A0ABD1QVM5</accession>
<dbReference type="Proteomes" id="UP001604336">
    <property type="component" value="Unassembled WGS sequence"/>
</dbReference>
<proteinExistence type="predicted"/>
<evidence type="ECO:0000313" key="3">
    <source>
        <dbReference type="Proteomes" id="UP001604336"/>
    </source>
</evidence>